<organism evidence="5 6">
    <name type="scientific">Ligilactobacillus faecis</name>
    <dbReference type="NCBI Taxonomy" id="762833"/>
    <lineage>
        <taxon>Bacteria</taxon>
        <taxon>Bacillati</taxon>
        <taxon>Bacillota</taxon>
        <taxon>Bacilli</taxon>
        <taxon>Lactobacillales</taxon>
        <taxon>Lactobacillaceae</taxon>
        <taxon>Ligilactobacillus</taxon>
    </lineage>
</organism>
<evidence type="ECO:0000313" key="5">
    <source>
        <dbReference type="EMBL" id="MEY8662606.1"/>
    </source>
</evidence>
<dbReference type="PANTHER" id="PTHR42756:SF1">
    <property type="entry name" value="TRANSCRIPTIONAL REPRESSOR OF EMRAB OPERON"/>
    <property type="match status" value="1"/>
</dbReference>
<evidence type="ECO:0000256" key="1">
    <source>
        <dbReference type="ARBA" id="ARBA00023015"/>
    </source>
</evidence>
<feature type="domain" description="HTH marR-type" evidence="4">
    <location>
        <begin position="1"/>
        <end position="139"/>
    </location>
</feature>
<dbReference type="InterPro" id="IPR036388">
    <property type="entry name" value="WH-like_DNA-bd_sf"/>
</dbReference>
<dbReference type="RefSeq" id="WP_369942328.1">
    <property type="nucleotide sequence ID" value="NZ_JBCLUF010000023.1"/>
</dbReference>
<dbReference type="InterPro" id="IPR036390">
    <property type="entry name" value="WH_DNA-bd_sf"/>
</dbReference>
<dbReference type="SMART" id="SM00347">
    <property type="entry name" value="HTH_MARR"/>
    <property type="match status" value="1"/>
</dbReference>
<gene>
    <name evidence="5" type="ORF">AALT52_06880</name>
</gene>
<dbReference type="PROSITE" id="PS50995">
    <property type="entry name" value="HTH_MARR_2"/>
    <property type="match status" value="1"/>
</dbReference>
<evidence type="ECO:0000256" key="3">
    <source>
        <dbReference type="ARBA" id="ARBA00023163"/>
    </source>
</evidence>
<keyword evidence="3" id="KW-0804">Transcription</keyword>
<dbReference type="Pfam" id="PF01047">
    <property type="entry name" value="MarR"/>
    <property type="match status" value="1"/>
</dbReference>
<reference evidence="5 6" key="1">
    <citation type="submission" date="2024-03" db="EMBL/GenBank/DDBJ databases">
        <title>Mouse gut bacterial collection (mGBC) of GemPharmatech.</title>
        <authorList>
            <person name="He Y."/>
            <person name="Dong L."/>
            <person name="Wu D."/>
            <person name="Gao X."/>
            <person name="Lin Z."/>
        </authorList>
    </citation>
    <scope>NUCLEOTIDE SEQUENCE [LARGE SCALE GENOMIC DNA]</scope>
    <source>
        <strain evidence="5 6">15-30</strain>
    </source>
</reference>
<dbReference type="Gene3D" id="1.10.10.10">
    <property type="entry name" value="Winged helix-like DNA-binding domain superfamily/Winged helix DNA-binding domain"/>
    <property type="match status" value="1"/>
</dbReference>
<comment type="caution">
    <text evidence="5">The sequence shown here is derived from an EMBL/GenBank/DDBJ whole genome shotgun (WGS) entry which is preliminary data.</text>
</comment>
<dbReference type="PANTHER" id="PTHR42756">
    <property type="entry name" value="TRANSCRIPTIONAL REGULATOR, MARR"/>
    <property type="match status" value="1"/>
</dbReference>
<dbReference type="Proteomes" id="UP001565236">
    <property type="component" value="Unassembled WGS sequence"/>
</dbReference>
<name>A0ABV4DQ50_9LACO</name>
<sequence length="147" mass="17209">MDNTSKYINDALVKVYSDILWIEERELKSRFRDLTIKEMHAINAISMYNHKTASEVAKELHLTPGSLTATVDRLVKKGYVERLRGNDDRRIIRLGLTKKGRLMYRAHDAFHHKMVESFLHGMSLNEVKIVEKAIRNLEEFLEDHTKD</sequence>
<dbReference type="InterPro" id="IPR000835">
    <property type="entry name" value="HTH_MarR-typ"/>
</dbReference>
<dbReference type="SUPFAM" id="SSF46785">
    <property type="entry name" value="Winged helix' DNA-binding domain"/>
    <property type="match status" value="1"/>
</dbReference>
<proteinExistence type="predicted"/>
<protein>
    <submittedName>
        <fullName evidence="5">MarR family transcriptional regulator</fullName>
    </submittedName>
</protein>
<keyword evidence="2" id="KW-0238">DNA-binding</keyword>
<keyword evidence="6" id="KW-1185">Reference proteome</keyword>
<evidence type="ECO:0000313" key="6">
    <source>
        <dbReference type="Proteomes" id="UP001565236"/>
    </source>
</evidence>
<evidence type="ECO:0000259" key="4">
    <source>
        <dbReference type="PROSITE" id="PS50995"/>
    </source>
</evidence>
<accession>A0ABV4DQ50</accession>
<dbReference type="PRINTS" id="PR00598">
    <property type="entry name" value="HTHMARR"/>
</dbReference>
<keyword evidence="1" id="KW-0805">Transcription regulation</keyword>
<dbReference type="EMBL" id="JBCLUF010000023">
    <property type="protein sequence ID" value="MEY8662606.1"/>
    <property type="molecule type" value="Genomic_DNA"/>
</dbReference>
<evidence type="ECO:0000256" key="2">
    <source>
        <dbReference type="ARBA" id="ARBA00023125"/>
    </source>
</evidence>